<evidence type="ECO:0000313" key="1">
    <source>
        <dbReference type="EMBL" id="OKH44104.1"/>
    </source>
</evidence>
<dbReference type="AlphaFoldDB" id="A0A1U7IZ41"/>
<keyword evidence="2" id="KW-1185">Reference proteome</keyword>
<accession>A0A1U7IZ41</accession>
<dbReference type="EMBL" id="MRCG01000026">
    <property type="protein sequence ID" value="OKH44104.1"/>
    <property type="molecule type" value="Genomic_DNA"/>
</dbReference>
<proteinExistence type="predicted"/>
<dbReference type="OrthoDB" id="582305at2"/>
<reference evidence="1 2" key="1">
    <citation type="submission" date="2016-11" db="EMBL/GenBank/DDBJ databases">
        <title>Draft Genome Sequences of Nine Cyanobacterial Strains from Diverse Habitats.</title>
        <authorList>
            <person name="Zhu T."/>
            <person name="Hou S."/>
            <person name="Lu X."/>
            <person name="Hess W.R."/>
        </authorList>
    </citation>
    <scope>NUCLEOTIDE SEQUENCE [LARGE SCALE GENOMIC DNA]</scope>
    <source>
        <strain evidence="1 2">NIES-30</strain>
    </source>
</reference>
<sequence length="155" mass="17938">MARFLTRRYVAVTWFEALRLAALDQTPWSNIRQAEDAQLLHREEWWAWWSDEQLTTAIGLPESLCPQSFSPDAIGLISEVFESYAGAPHCGWATLTRVKQVLTRERQPCPETTGGYDWITLERLTVRFTNDSEGVLQCWYKGYNEGFECQIEQIS</sequence>
<evidence type="ECO:0000313" key="2">
    <source>
        <dbReference type="Proteomes" id="UP000185557"/>
    </source>
</evidence>
<dbReference type="RefSeq" id="WP_073610889.1">
    <property type="nucleotide sequence ID" value="NZ_MRCG01000026.1"/>
</dbReference>
<organism evidence="1 2">
    <name type="scientific">Phormidium tenue NIES-30</name>
    <dbReference type="NCBI Taxonomy" id="549789"/>
    <lineage>
        <taxon>Bacteria</taxon>
        <taxon>Bacillati</taxon>
        <taxon>Cyanobacteriota</taxon>
        <taxon>Cyanophyceae</taxon>
        <taxon>Oscillatoriophycideae</taxon>
        <taxon>Oscillatoriales</taxon>
        <taxon>Oscillatoriaceae</taxon>
        <taxon>Phormidium</taxon>
    </lineage>
</organism>
<name>A0A1U7IZ41_9CYAN</name>
<protein>
    <submittedName>
        <fullName evidence="1">Uncharacterized protein</fullName>
    </submittedName>
</protein>
<gene>
    <name evidence="1" type="ORF">NIES30_23550</name>
</gene>
<dbReference type="Proteomes" id="UP000185557">
    <property type="component" value="Unassembled WGS sequence"/>
</dbReference>
<comment type="caution">
    <text evidence="1">The sequence shown here is derived from an EMBL/GenBank/DDBJ whole genome shotgun (WGS) entry which is preliminary data.</text>
</comment>